<proteinExistence type="predicted"/>
<comment type="caution">
    <text evidence="3">The sequence shown here is derived from an EMBL/GenBank/DDBJ whole genome shotgun (WGS) entry which is preliminary data.</text>
</comment>
<feature type="transmembrane region" description="Helical" evidence="2">
    <location>
        <begin position="102"/>
        <end position="121"/>
    </location>
</feature>
<feature type="transmembrane region" description="Helical" evidence="2">
    <location>
        <begin position="20"/>
        <end position="41"/>
    </location>
</feature>
<reference evidence="3" key="1">
    <citation type="submission" date="2023-05" db="EMBL/GenBank/DDBJ databases">
        <authorList>
            <person name="Du J."/>
        </authorList>
    </citation>
    <scope>NUCLEOTIDE SEQUENCE</scope>
    <source>
        <strain evidence="3">UMB1064</strain>
    </source>
</reference>
<evidence type="ECO:0000256" key="2">
    <source>
        <dbReference type="SAM" id="Phobius"/>
    </source>
</evidence>
<evidence type="ECO:0008006" key="5">
    <source>
        <dbReference type="Google" id="ProtNLM"/>
    </source>
</evidence>
<keyword evidence="2" id="KW-0812">Transmembrane</keyword>
<keyword evidence="2" id="KW-1133">Transmembrane helix</keyword>
<dbReference type="EMBL" id="JASOOY020000034">
    <property type="protein sequence ID" value="MEO3718093.1"/>
    <property type="molecule type" value="Genomic_DNA"/>
</dbReference>
<dbReference type="RefSeq" id="WP_147722304.1">
    <property type="nucleotide sequence ID" value="NZ_JASOMP010000019.1"/>
</dbReference>
<name>A0AAW9SV34_CORAY</name>
<feature type="region of interest" description="Disordered" evidence="1">
    <location>
        <begin position="165"/>
        <end position="214"/>
    </location>
</feature>
<evidence type="ECO:0000313" key="3">
    <source>
        <dbReference type="EMBL" id="MEO3718093.1"/>
    </source>
</evidence>
<evidence type="ECO:0000256" key="1">
    <source>
        <dbReference type="SAM" id="MobiDB-lite"/>
    </source>
</evidence>
<feature type="transmembrane region" description="Helical" evidence="2">
    <location>
        <begin position="133"/>
        <end position="156"/>
    </location>
</feature>
<feature type="transmembrane region" description="Helical" evidence="2">
    <location>
        <begin position="70"/>
        <end position="90"/>
    </location>
</feature>
<evidence type="ECO:0000313" key="4">
    <source>
        <dbReference type="Proteomes" id="UP001223646"/>
    </source>
</evidence>
<sequence>MTKEEKKPAIPEQVEGARQAWRVTAVMQLLLAAVATVTYWLHPEMLMSPSTAKENFPGFSEGQIDAAMKASIVIAFFFAVGLCIAFFAIIERMRKGSEGARTVLVIGTLYLALSALMSFFSSTASESGVPASLVLISGIVRIASATAAVAGLVLAASKESKDYFDYQRPSKPWTPSAPKSHLPGASKYGADTKQQQQLDQSQPKQPKQPEESKQ</sequence>
<protein>
    <recommendedName>
        <fullName evidence="5">Sugar porter family MFS transporter</fullName>
    </recommendedName>
</protein>
<accession>A0AAW9SV34</accession>
<dbReference type="AlphaFoldDB" id="A0AAW9SV34"/>
<reference evidence="3" key="2">
    <citation type="submission" date="2024-05" db="EMBL/GenBank/DDBJ databases">
        <authorList>
            <person name="Wolfe A."/>
        </authorList>
    </citation>
    <scope>NUCLEOTIDE SEQUENCE</scope>
    <source>
        <strain evidence="3">UMB1064</strain>
    </source>
</reference>
<keyword evidence="2" id="KW-0472">Membrane</keyword>
<feature type="compositionally biased region" description="Low complexity" evidence="1">
    <location>
        <begin position="193"/>
        <end position="205"/>
    </location>
</feature>
<organism evidence="3 4">
    <name type="scientific">Corynebacterium amycolatum</name>
    <dbReference type="NCBI Taxonomy" id="43765"/>
    <lineage>
        <taxon>Bacteria</taxon>
        <taxon>Bacillati</taxon>
        <taxon>Actinomycetota</taxon>
        <taxon>Actinomycetes</taxon>
        <taxon>Mycobacteriales</taxon>
        <taxon>Corynebacteriaceae</taxon>
        <taxon>Corynebacterium</taxon>
    </lineage>
</organism>
<gene>
    <name evidence="3" type="ORF">QP460_010925</name>
</gene>
<dbReference type="Proteomes" id="UP001223646">
    <property type="component" value="Unassembled WGS sequence"/>
</dbReference>